<dbReference type="AlphaFoldDB" id="T0FCZ6"/>
<protein>
    <submittedName>
        <fullName evidence="1">Uncharacterized protein</fullName>
    </submittedName>
</protein>
<dbReference type="STRING" id="1049789.LEP1GSC050_2461"/>
<keyword evidence="2" id="KW-1185">Reference proteome</keyword>
<sequence>MSTFPNQALLRSPNIPDLGASLKTVPEKIPIIISLIKLRSQNANSTFASLNIAAYVFYGGKLWLPYKDWEEVHAKKWKPDLVILATEQKEPLLKGVTSIEMIRFFDTNSEYTSILQTRGLKVWRKTKI</sequence>
<name>T0FCZ6_9LEPT</name>
<proteinExistence type="predicted"/>
<accession>T0FCZ6</accession>
<dbReference type="EMBL" id="AHMO02000008">
    <property type="protein sequence ID" value="EQA45472.1"/>
    <property type="molecule type" value="Genomic_DNA"/>
</dbReference>
<organism evidence="1 2">
    <name type="scientific">Leptospira broomii serovar Hurstbridge str. 5399</name>
    <dbReference type="NCBI Taxonomy" id="1049789"/>
    <lineage>
        <taxon>Bacteria</taxon>
        <taxon>Pseudomonadati</taxon>
        <taxon>Spirochaetota</taxon>
        <taxon>Spirochaetia</taxon>
        <taxon>Leptospirales</taxon>
        <taxon>Leptospiraceae</taxon>
        <taxon>Leptospira</taxon>
    </lineage>
</organism>
<comment type="caution">
    <text evidence="1">The sequence shown here is derived from an EMBL/GenBank/DDBJ whole genome shotgun (WGS) entry which is preliminary data.</text>
</comment>
<reference evidence="1" key="1">
    <citation type="submission" date="2013-05" db="EMBL/GenBank/DDBJ databases">
        <authorList>
            <person name="Harkins D.M."/>
            <person name="Durkin A.S."/>
            <person name="Brinkac L.M."/>
            <person name="Haft D.H."/>
            <person name="Selengut J.D."/>
            <person name="Sanka R."/>
            <person name="DePew J."/>
            <person name="Purushe J."/>
            <person name="Hartskeerl R.A."/>
            <person name="Ahmed A."/>
            <person name="van der Linden H."/>
            <person name="Goris M.G.A."/>
            <person name="Vinetz J.M."/>
            <person name="Sutton G.G."/>
            <person name="Nierman W.C."/>
            <person name="Fouts D.E."/>
        </authorList>
    </citation>
    <scope>NUCLEOTIDE SEQUENCE [LARGE SCALE GENOMIC DNA]</scope>
    <source>
        <strain evidence="1">5399</strain>
    </source>
</reference>
<dbReference type="RefSeq" id="WP_020987598.1">
    <property type="nucleotide sequence ID" value="NZ_AHMO02000008.1"/>
</dbReference>
<evidence type="ECO:0000313" key="1">
    <source>
        <dbReference type="EMBL" id="EQA45472.1"/>
    </source>
</evidence>
<dbReference type="Proteomes" id="UP000015454">
    <property type="component" value="Unassembled WGS sequence"/>
</dbReference>
<gene>
    <name evidence="1" type="ORF">LEP1GSC050_2461</name>
</gene>
<evidence type="ECO:0000313" key="2">
    <source>
        <dbReference type="Proteomes" id="UP000015454"/>
    </source>
</evidence>